<comment type="caution">
    <text evidence="2">The sequence shown here is derived from an EMBL/GenBank/DDBJ whole genome shotgun (WGS) entry which is preliminary data.</text>
</comment>
<keyword evidence="3" id="KW-1185">Reference proteome</keyword>
<dbReference type="Proteomes" id="UP000287247">
    <property type="component" value="Unassembled WGS sequence"/>
</dbReference>
<protein>
    <submittedName>
        <fullName evidence="2">Transcriptional regulator</fullName>
    </submittedName>
</protein>
<dbReference type="RefSeq" id="WP_124973651.1">
    <property type="nucleotide sequence ID" value="NZ_BDQK01000017.1"/>
</dbReference>
<evidence type="ECO:0000259" key="1">
    <source>
        <dbReference type="Pfam" id="PF12728"/>
    </source>
</evidence>
<evidence type="ECO:0000313" key="3">
    <source>
        <dbReference type="Proteomes" id="UP000287247"/>
    </source>
</evidence>
<name>A0A401IMR7_APHSA</name>
<gene>
    <name evidence="2" type="ORF">AsFPU1_3969</name>
</gene>
<evidence type="ECO:0000313" key="2">
    <source>
        <dbReference type="EMBL" id="GBF82539.1"/>
    </source>
</evidence>
<organism evidence="2 3">
    <name type="scientific">Aphanothece sacrum FPU1</name>
    <dbReference type="NCBI Taxonomy" id="1920663"/>
    <lineage>
        <taxon>Bacteria</taxon>
        <taxon>Bacillati</taxon>
        <taxon>Cyanobacteriota</taxon>
        <taxon>Cyanophyceae</taxon>
        <taxon>Oscillatoriophycideae</taxon>
        <taxon>Chroococcales</taxon>
        <taxon>Aphanothecaceae</taxon>
        <taxon>Aphanothece</taxon>
    </lineage>
</organism>
<reference evidence="3" key="1">
    <citation type="submission" date="2017-05" db="EMBL/GenBank/DDBJ databases">
        <title>Physiological properties and genetic analysis related to exopolysaccharide production of fresh-water unicellular cyanobacterium Aphanothece sacrum, Suizenji Nori, that has been cultured as a food source in Japan.</title>
        <authorList>
            <person name="Kanesaki Y."/>
            <person name="Yoshikawa S."/>
            <person name="Ohki K."/>
        </authorList>
    </citation>
    <scope>NUCLEOTIDE SEQUENCE [LARGE SCALE GENOMIC DNA]</scope>
    <source>
        <strain evidence="3">FPU1</strain>
    </source>
</reference>
<dbReference type="OrthoDB" id="517841at2"/>
<proteinExistence type="predicted"/>
<dbReference type="InterPro" id="IPR041657">
    <property type="entry name" value="HTH_17"/>
</dbReference>
<accession>A0A401IMR7</accession>
<dbReference type="EMBL" id="BDQK01000017">
    <property type="protein sequence ID" value="GBF82539.1"/>
    <property type="molecule type" value="Genomic_DNA"/>
</dbReference>
<dbReference type="Pfam" id="PF12728">
    <property type="entry name" value="HTH_17"/>
    <property type="match status" value="1"/>
</dbReference>
<feature type="domain" description="Helix-turn-helix" evidence="1">
    <location>
        <begin position="5"/>
        <end position="42"/>
    </location>
</feature>
<sequence>MKYIGIAEAAYLLGVCRQRVQQLLYAGRIKGAFKEGRYWRIPLFNGKMPQIIPGKRGPKGTWRKRPQQAKTYIHVNTKIIQANRKKVDKDPVICVRQGNRVKYCHKVDILGGLCRVVYDPYHPQSCGATVWVEVNPVVAELIGKSNPLITQSFATSFA</sequence>
<dbReference type="AlphaFoldDB" id="A0A401IMR7"/>